<dbReference type="EMBL" id="JACKWY010000003">
    <property type="protein sequence ID" value="MBB6714151.1"/>
    <property type="molecule type" value="Genomic_DNA"/>
</dbReference>
<gene>
    <name evidence="2" type="ORF">H7E68_05305</name>
</gene>
<reference evidence="2 3" key="1">
    <citation type="submission" date="2020-08" db="EMBL/GenBank/DDBJ databases">
        <title>Clostridia isolated from Swiss meat.</title>
        <authorList>
            <person name="Wambui J."/>
            <person name="Stevens M.J.A."/>
            <person name="Stephan R."/>
        </authorList>
    </citation>
    <scope>NUCLEOTIDE SEQUENCE [LARGE SCALE GENOMIC DNA]</scope>
    <source>
        <strain evidence="2 3">CM001</strain>
    </source>
</reference>
<dbReference type="Pfam" id="PF01522">
    <property type="entry name" value="Polysacc_deac_1"/>
    <property type="match status" value="1"/>
</dbReference>
<dbReference type="AlphaFoldDB" id="A0A7X0VS21"/>
<evidence type="ECO:0000313" key="2">
    <source>
        <dbReference type="EMBL" id="MBB6714151.1"/>
    </source>
</evidence>
<dbReference type="InterPro" id="IPR050248">
    <property type="entry name" value="Polysacc_deacetylase_ArnD"/>
</dbReference>
<feature type="domain" description="NodB homology" evidence="1">
    <location>
        <begin position="108"/>
        <end position="305"/>
    </location>
</feature>
<dbReference type="Gene3D" id="3.20.20.370">
    <property type="entry name" value="Glycoside hydrolase/deacetylase"/>
    <property type="match status" value="1"/>
</dbReference>
<dbReference type="SUPFAM" id="SSF88713">
    <property type="entry name" value="Glycoside hydrolase/deacetylase"/>
    <property type="match status" value="1"/>
</dbReference>
<sequence>MRNSGKHSKSMIRDKKIFILLIVLIIISLAGVTMFSGGLKANIVDANAETIETENKNTTEATEEISKEVVLDNSGYLPLEKDINADDASIVLPETMHKWNFNRKDGKKIVYLTFDDGPSTEVTTQILDILDRNSVKATFFVLGSSIKSNHKAPKILKHMAKSGHAIANHGYSHKYKILYPNGVIDVKAFMNDMDMNLQLLRGILGRDFNTRVLRMPGGYGTWYGVTPLNQALKAKGYYQTDWNCLNGDAEGKPKNPQELLETLKKTMSDYDTLIVLMHDTDEKKNNVEYLQSAIDYLKSQGFEFKTLK</sequence>
<dbReference type="InterPro" id="IPR011330">
    <property type="entry name" value="Glyco_hydro/deAcase_b/a-brl"/>
</dbReference>
<dbReference type="Proteomes" id="UP000585258">
    <property type="component" value="Unassembled WGS sequence"/>
</dbReference>
<protein>
    <submittedName>
        <fullName evidence="2">Polysaccharide deacetylase</fullName>
    </submittedName>
</protein>
<dbReference type="GO" id="GO:0005975">
    <property type="term" value="P:carbohydrate metabolic process"/>
    <property type="evidence" value="ECO:0007669"/>
    <property type="project" value="InterPro"/>
</dbReference>
<proteinExistence type="predicted"/>
<dbReference type="CDD" id="cd10944">
    <property type="entry name" value="CE4_SmPgdA_like"/>
    <property type="match status" value="1"/>
</dbReference>
<accession>A0A7X0VS21</accession>
<dbReference type="PROSITE" id="PS51677">
    <property type="entry name" value="NODB"/>
    <property type="match status" value="1"/>
</dbReference>
<dbReference type="InterPro" id="IPR002509">
    <property type="entry name" value="NODB_dom"/>
</dbReference>
<dbReference type="PANTHER" id="PTHR10587">
    <property type="entry name" value="GLYCOSYL TRANSFERASE-RELATED"/>
    <property type="match status" value="1"/>
</dbReference>
<comment type="caution">
    <text evidence="2">The sequence shown here is derived from an EMBL/GenBank/DDBJ whole genome shotgun (WGS) entry which is preliminary data.</text>
</comment>
<evidence type="ECO:0000313" key="3">
    <source>
        <dbReference type="Proteomes" id="UP000585258"/>
    </source>
</evidence>
<name>A0A7X0VS21_9CLOT</name>
<evidence type="ECO:0000259" key="1">
    <source>
        <dbReference type="PROSITE" id="PS51677"/>
    </source>
</evidence>
<dbReference type="PANTHER" id="PTHR10587:SF125">
    <property type="entry name" value="POLYSACCHARIDE DEACETYLASE YHEN-RELATED"/>
    <property type="match status" value="1"/>
</dbReference>
<dbReference type="GO" id="GO:0016810">
    <property type="term" value="F:hydrolase activity, acting on carbon-nitrogen (but not peptide) bonds"/>
    <property type="evidence" value="ECO:0007669"/>
    <property type="project" value="InterPro"/>
</dbReference>
<organism evidence="2 3">
    <name type="scientific">Clostridium gasigenes</name>
    <dbReference type="NCBI Taxonomy" id="94869"/>
    <lineage>
        <taxon>Bacteria</taxon>
        <taxon>Bacillati</taxon>
        <taxon>Bacillota</taxon>
        <taxon>Clostridia</taxon>
        <taxon>Eubacteriales</taxon>
        <taxon>Clostridiaceae</taxon>
        <taxon>Clostridium</taxon>
    </lineage>
</organism>